<dbReference type="InterPro" id="IPR051323">
    <property type="entry name" value="AtsK-like"/>
</dbReference>
<proteinExistence type="inferred from homology"/>
<dbReference type="OrthoDB" id="10257314at2759"/>
<dbReference type="Proteomes" id="UP001302367">
    <property type="component" value="Chromosome 3"/>
</dbReference>
<keyword evidence="4 8" id="KW-0223">Dioxygenase</keyword>
<evidence type="ECO:0000313" key="10">
    <source>
        <dbReference type="Proteomes" id="UP000230605"/>
    </source>
</evidence>
<organism evidence="8 10">
    <name type="scientific">Cercospora beticola</name>
    <name type="common">Sugarbeet leaf spot fungus</name>
    <dbReference type="NCBI Taxonomy" id="122368"/>
    <lineage>
        <taxon>Eukaryota</taxon>
        <taxon>Fungi</taxon>
        <taxon>Dikarya</taxon>
        <taxon>Ascomycota</taxon>
        <taxon>Pezizomycotina</taxon>
        <taxon>Dothideomycetes</taxon>
        <taxon>Dothideomycetidae</taxon>
        <taxon>Mycosphaerellales</taxon>
        <taxon>Mycosphaerellaceae</taxon>
        <taxon>Cercospora</taxon>
    </lineage>
</organism>
<dbReference type="PANTHER" id="PTHR30468:SF10">
    <property type="entry name" value="TAUD_TFDA-LIKE DOMAIN-CONTAINING PROTEIN"/>
    <property type="match status" value="1"/>
</dbReference>
<dbReference type="GO" id="GO:0046872">
    <property type="term" value="F:metal ion binding"/>
    <property type="evidence" value="ECO:0007669"/>
    <property type="project" value="UniProtKB-KW"/>
</dbReference>
<feature type="domain" description="TauD/TfdA-like" evidence="7">
    <location>
        <begin position="45"/>
        <end position="332"/>
    </location>
</feature>
<dbReference type="SUPFAM" id="SSF51197">
    <property type="entry name" value="Clavaminate synthase-like"/>
    <property type="match status" value="1"/>
</dbReference>
<name>A0A2G5I3V9_CERBT</name>
<dbReference type="InterPro" id="IPR042098">
    <property type="entry name" value="TauD-like_sf"/>
</dbReference>
<dbReference type="EMBL" id="LKMD01000101">
    <property type="protein sequence ID" value="PIA99496.1"/>
    <property type="molecule type" value="Genomic_DNA"/>
</dbReference>
<evidence type="ECO:0000313" key="11">
    <source>
        <dbReference type="Proteomes" id="UP001302367"/>
    </source>
</evidence>
<sequence length="379" mass="42300">MAPIAIDPVEIPAEIRFPTKTVAPPATVKLPLINNGSLNNLEQFDVTPVIGTEFPEANLVDMLNAPNADELLTELALTISQRGVVFFRKQDNLTNELQKQLITRLGELSGKPESSGLHVHPVFSADGNHSGQADKEISTISSRTAKDLFSQSDRQDVCAKKQSSFQWHTDIAFEKVPASYSSLRLTELPKSGGDTLWASGYELYDRLSPAMQQFFEGKTCTYAVPGYNRAAERGNFSLYSKPRGSPLNVGTELRATHPVVRTNPITGWKSLFALDCQQINGLTKGESNLFCDWLKKLIVDNHDLQVRLRWKNPNDIAIWDNRSTFHNATYDYFGLGDRFGNRAVGLAEVPYYDPNSKSRWESLEGSNIGKYLHMESITE</sequence>
<dbReference type="EMBL" id="CP134186">
    <property type="protein sequence ID" value="WPB00173.1"/>
    <property type="molecule type" value="Genomic_DNA"/>
</dbReference>
<comment type="similarity">
    <text evidence="2">Belongs to the TfdA dioxygenase family.</text>
</comment>
<dbReference type="GO" id="GO:0005737">
    <property type="term" value="C:cytoplasm"/>
    <property type="evidence" value="ECO:0007669"/>
    <property type="project" value="TreeGrafter"/>
</dbReference>
<gene>
    <name evidence="8" type="ORF">CB0940_03007</name>
    <name evidence="9" type="ORF">RHO25_004792</name>
</gene>
<evidence type="ECO:0000313" key="8">
    <source>
        <dbReference type="EMBL" id="PIA99496.1"/>
    </source>
</evidence>
<dbReference type="Gene3D" id="3.60.130.10">
    <property type="entry name" value="Clavaminate synthase-like"/>
    <property type="match status" value="1"/>
</dbReference>
<evidence type="ECO:0000256" key="3">
    <source>
        <dbReference type="ARBA" id="ARBA00022723"/>
    </source>
</evidence>
<evidence type="ECO:0000256" key="6">
    <source>
        <dbReference type="ARBA" id="ARBA00023004"/>
    </source>
</evidence>
<evidence type="ECO:0000256" key="1">
    <source>
        <dbReference type="ARBA" id="ARBA00001954"/>
    </source>
</evidence>
<protein>
    <submittedName>
        <fullName evidence="8">(R)-phenoxypropionate/alpha-ketoglutarate-dioxygenase</fullName>
    </submittedName>
</protein>
<accession>A0A2G5I3V9</accession>
<dbReference type="Proteomes" id="UP000230605">
    <property type="component" value="Chromosome 3"/>
</dbReference>
<evidence type="ECO:0000256" key="5">
    <source>
        <dbReference type="ARBA" id="ARBA00023002"/>
    </source>
</evidence>
<evidence type="ECO:0000256" key="2">
    <source>
        <dbReference type="ARBA" id="ARBA00005896"/>
    </source>
</evidence>
<dbReference type="Pfam" id="PF02668">
    <property type="entry name" value="TauD"/>
    <property type="match status" value="1"/>
</dbReference>
<keyword evidence="3" id="KW-0479">Metal-binding</keyword>
<keyword evidence="6" id="KW-0408">Iron</keyword>
<evidence type="ECO:0000259" key="7">
    <source>
        <dbReference type="Pfam" id="PF02668"/>
    </source>
</evidence>
<reference evidence="9 11" key="2">
    <citation type="submission" date="2023-09" db="EMBL/GenBank/DDBJ databases">
        <title>Complete-Gapless Cercospora beticola genome.</title>
        <authorList>
            <person name="Wyatt N.A."/>
            <person name="Spanner R.E."/>
            <person name="Bolton M.D."/>
        </authorList>
    </citation>
    <scope>NUCLEOTIDE SEQUENCE [LARGE SCALE GENOMIC DNA]</scope>
    <source>
        <strain evidence="9">Cb09-40</strain>
    </source>
</reference>
<reference evidence="8 10" key="1">
    <citation type="submission" date="2015-10" db="EMBL/GenBank/DDBJ databases">
        <title>The cercosporin biosynthetic gene cluster was horizontally transferred to several fungal lineages and shown to be expanded in Cercospora beticola based on microsynteny with recipient genomes.</title>
        <authorList>
            <person name="De Jonge R."/>
            <person name="Ebert M.K."/>
            <person name="Suttle J.C."/>
            <person name="Jurick Ii W.M."/>
            <person name="Secor G.A."/>
            <person name="Thomma B.P."/>
            <person name="Van De Peer Y."/>
            <person name="Bolton M.D."/>
        </authorList>
    </citation>
    <scope>NUCLEOTIDE SEQUENCE [LARGE SCALE GENOMIC DNA]</scope>
    <source>
        <strain evidence="8 10">09-40</strain>
    </source>
</reference>
<dbReference type="InterPro" id="IPR003819">
    <property type="entry name" value="TauD/TfdA-like"/>
</dbReference>
<keyword evidence="11" id="KW-1185">Reference proteome</keyword>
<keyword evidence="5" id="KW-0560">Oxidoreductase</keyword>
<dbReference type="GO" id="GO:0016706">
    <property type="term" value="F:2-oxoglutarate-dependent dioxygenase activity"/>
    <property type="evidence" value="ECO:0007669"/>
    <property type="project" value="TreeGrafter"/>
</dbReference>
<comment type="cofactor">
    <cofactor evidence="1">
        <name>Fe(2+)</name>
        <dbReference type="ChEBI" id="CHEBI:29033"/>
    </cofactor>
</comment>
<dbReference type="AlphaFoldDB" id="A0A2G5I3V9"/>
<evidence type="ECO:0000256" key="4">
    <source>
        <dbReference type="ARBA" id="ARBA00022964"/>
    </source>
</evidence>
<evidence type="ECO:0000313" key="9">
    <source>
        <dbReference type="EMBL" id="WPB00173.1"/>
    </source>
</evidence>
<dbReference type="PANTHER" id="PTHR30468">
    <property type="entry name" value="ALPHA-KETOGLUTARATE-DEPENDENT SULFONATE DIOXYGENASE"/>
    <property type="match status" value="1"/>
</dbReference>